<gene>
    <name evidence="2" type="ORF">theurythT_25390</name>
</gene>
<evidence type="ECO:0000313" key="2">
    <source>
        <dbReference type="EMBL" id="GLX83087.1"/>
    </source>
</evidence>
<keyword evidence="3" id="KW-1185">Reference proteome</keyword>
<comment type="caution">
    <text evidence="2">The sequence shown here is derived from an EMBL/GenBank/DDBJ whole genome shotgun (WGS) entry which is preliminary data.</text>
</comment>
<protein>
    <recommendedName>
        <fullName evidence="1">Regulator of ribonuclease activity B domain-containing protein</fullName>
    </recommendedName>
</protein>
<dbReference type="SUPFAM" id="SSF89946">
    <property type="entry name" value="Hypothetical protein VC0424"/>
    <property type="match status" value="1"/>
</dbReference>
<dbReference type="Proteomes" id="UP001157133">
    <property type="component" value="Unassembled WGS sequence"/>
</dbReference>
<dbReference type="InterPro" id="IPR036701">
    <property type="entry name" value="RraB-like_sf"/>
</dbReference>
<reference evidence="2 3" key="1">
    <citation type="submission" date="2023-03" db="EMBL/GenBank/DDBJ databases">
        <title>Draft genome sequence of Thalassotalea eurytherma JCM 18482T.</title>
        <authorList>
            <person name="Sawabe T."/>
        </authorList>
    </citation>
    <scope>NUCLEOTIDE SEQUENCE [LARGE SCALE GENOMIC DNA]</scope>
    <source>
        <strain evidence="2 3">JCM 18482</strain>
    </source>
</reference>
<sequence length="106" mass="11988">MAAFDETTQVLEEMKQAGVDLDIAHDVVFFQLFEKKEQGQQMLDYLSTELPEVNAELVPDESPNVWDVNVTVNMLPSYQNIVDQEALFEQIAAQFSGYNDGWGIEA</sequence>
<name>A0ABQ6H8K0_9GAMM</name>
<dbReference type="EMBL" id="BSSU01000012">
    <property type="protein sequence ID" value="GLX83087.1"/>
    <property type="molecule type" value="Genomic_DNA"/>
</dbReference>
<organism evidence="2 3">
    <name type="scientific">Thalassotalea eurytherma</name>
    <dbReference type="NCBI Taxonomy" id="1144278"/>
    <lineage>
        <taxon>Bacteria</taxon>
        <taxon>Pseudomonadati</taxon>
        <taxon>Pseudomonadota</taxon>
        <taxon>Gammaproteobacteria</taxon>
        <taxon>Alteromonadales</taxon>
        <taxon>Colwelliaceae</taxon>
        <taxon>Thalassotalea</taxon>
    </lineage>
</organism>
<evidence type="ECO:0000259" key="1">
    <source>
        <dbReference type="Pfam" id="PF06877"/>
    </source>
</evidence>
<dbReference type="Gene3D" id="3.30.70.970">
    <property type="entry name" value="RraB-like"/>
    <property type="match status" value="1"/>
</dbReference>
<dbReference type="Pfam" id="PF06877">
    <property type="entry name" value="RraB"/>
    <property type="match status" value="1"/>
</dbReference>
<dbReference type="RefSeq" id="WP_284208485.1">
    <property type="nucleotide sequence ID" value="NZ_BSSU01000012.1"/>
</dbReference>
<accession>A0ABQ6H8K0</accession>
<evidence type="ECO:0000313" key="3">
    <source>
        <dbReference type="Proteomes" id="UP001157133"/>
    </source>
</evidence>
<feature type="domain" description="Regulator of ribonuclease activity B" evidence="1">
    <location>
        <begin position="5"/>
        <end position="103"/>
    </location>
</feature>
<dbReference type="InterPro" id="IPR009671">
    <property type="entry name" value="RraB_dom"/>
</dbReference>
<proteinExistence type="predicted"/>